<keyword evidence="2" id="KW-0812">Transmembrane</keyword>
<protein>
    <submittedName>
        <fullName evidence="3">Uncharacterized protein</fullName>
    </submittedName>
</protein>
<feature type="region of interest" description="Disordered" evidence="1">
    <location>
        <begin position="1"/>
        <end position="38"/>
    </location>
</feature>
<reference evidence="3 4" key="1">
    <citation type="submission" date="2023-07" db="EMBL/GenBank/DDBJ databases">
        <authorList>
            <person name="Girao M."/>
            <person name="Carvalho M.F."/>
        </authorList>
    </citation>
    <scope>NUCLEOTIDE SEQUENCE [LARGE SCALE GENOMIC DNA]</scope>
    <source>
        <strain evidence="3 4">66/93</strain>
    </source>
</reference>
<sequence length="247" mass="26501">MASHQPNSSAPKGEASDKASRKRATAQKVAAMRREQARRDRRHRVLLVGAVAVIAIVLVGATGWGLTKLLSEQEPQAALPEAVTGEGTAMPPWPLPADPVPLAEKAGLRVEPMEGTAKHFHAHLDVIVDGEPVPVPANLGIHPSGGGMSELHTHDERGVLHVEAPTADKRYTLGQVFTEWDVRLDEDSLGGLEADEENSLRAYVDGELHEGDPAGIELTEHRQIALVYGPDDADVEIPAEFAFEPGE</sequence>
<dbReference type="EMBL" id="JAUUCC010000006">
    <property type="protein sequence ID" value="MEE2049667.1"/>
    <property type="molecule type" value="Genomic_DNA"/>
</dbReference>
<feature type="transmembrane region" description="Helical" evidence="2">
    <location>
        <begin position="45"/>
        <end position="66"/>
    </location>
</feature>
<gene>
    <name evidence="3" type="ORF">Q8A49_04080</name>
</gene>
<evidence type="ECO:0000256" key="1">
    <source>
        <dbReference type="SAM" id="MobiDB-lite"/>
    </source>
</evidence>
<feature type="compositionally biased region" description="Polar residues" evidence="1">
    <location>
        <begin position="1"/>
        <end position="10"/>
    </location>
</feature>
<evidence type="ECO:0000313" key="4">
    <source>
        <dbReference type="Proteomes" id="UP001348641"/>
    </source>
</evidence>
<proteinExistence type="predicted"/>
<comment type="caution">
    <text evidence="3">The sequence shown here is derived from an EMBL/GenBank/DDBJ whole genome shotgun (WGS) entry which is preliminary data.</text>
</comment>
<evidence type="ECO:0000256" key="2">
    <source>
        <dbReference type="SAM" id="Phobius"/>
    </source>
</evidence>
<evidence type="ECO:0000313" key="3">
    <source>
        <dbReference type="EMBL" id="MEE2049667.1"/>
    </source>
</evidence>
<name>A0ABU7KK52_9ACTN</name>
<keyword evidence="2" id="KW-1133">Transmembrane helix</keyword>
<organism evidence="3 4">
    <name type="scientific">Nocardiopsis tropica</name>
    <dbReference type="NCBI Taxonomy" id="109330"/>
    <lineage>
        <taxon>Bacteria</taxon>
        <taxon>Bacillati</taxon>
        <taxon>Actinomycetota</taxon>
        <taxon>Actinomycetes</taxon>
        <taxon>Streptosporangiales</taxon>
        <taxon>Nocardiopsidaceae</taxon>
        <taxon>Nocardiopsis</taxon>
    </lineage>
</organism>
<keyword evidence="2" id="KW-0472">Membrane</keyword>
<accession>A0ABU7KK52</accession>
<dbReference type="RefSeq" id="WP_330156929.1">
    <property type="nucleotide sequence ID" value="NZ_BAAAJA010000005.1"/>
</dbReference>
<dbReference type="Proteomes" id="UP001348641">
    <property type="component" value="Unassembled WGS sequence"/>
</dbReference>